<dbReference type="AlphaFoldDB" id="A0AAV2Z0Y0"/>
<evidence type="ECO:0000256" key="1">
    <source>
        <dbReference type="ARBA" id="ARBA00022701"/>
    </source>
</evidence>
<dbReference type="PRINTS" id="PR00380">
    <property type="entry name" value="KINESINHEAVY"/>
</dbReference>
<dbReference type="GO" id="GO:0003777">
    <property type="term" value="F:microtubule motor activity"/>
    <property type="evidence" value="ECO:0007669"/>
    <property type="project" value="InterPro"/>
</dbReference>
<dbReference type="PROSITE" id="PS50067">
    <property type="entry name" value="KINESIN_MOTOR_2"/>
    <property type="match status" value="1"/>
</dbReference>
<proteinExistence type="inferred from homology"/>
<dbReference type="GO" id="GO:0005874">
    <property type="term" value="C:microtubule"/>
    <property type="evidence" value="ECO:0007669"/>
    <property type="project" value="UniProtKB-KW"/>
</dbReference>
<evidence type="ECO:0000256" key="3">
    <source>
        <dbReference type="ARBA" id="ARBA00022840"/>
    </source>
</evidence>
<comment type="similarity">
    <text evidence="6 7">Belongs to the TRAFAC class myosin-kinesin ATPase superfamily. Kinesin family.</text>
</comment>
<feature type="region of interest" description="Disordered" evidence="8">
    <location>
        <begin position="490"/>
        <end position="525"/>
    </location>
</feature>
<keyword evidence="1 7" id="KW-0493">Microtubule</keyword>
<dbReference type="SMART" id="SM00129">
    <property type="entry name" value="KISc"/>
    <property type="match status" value="1"/>
</dbReference>
<dbReference type="PANTHER" id="PTHR47968:SF36">
    <property type="entry name" value="KINESIN HEAVY CHAIN ISOFORM X1"/>
    <property type="match status" value="1"/>
</dbReference>
<reference evidence="10" key="2">
    <citation type="journal article" date="2023" name="Microbiol Resour">
        <title>Decontamination and Annotation of the Draft Genome Sequence of the Oomycete Lagenidium giganteum ARSEF 373.</title>
        <authorList>
            <person name="Morgan W.R."/>
            <person name="Tartar A."/>
        </authorList>
    </citation>
    <scope>NUCLEOTIDE SEQUENCE</scope>
    <source>
        <strain evidence="10">ARSEF 373</strain>
    </source>
</reference>
<dbReference type="SUPFAM" id="SSF52540">
    <property type="entry name" value="P-loop containing nucleoside triphosphate hydrolases"/>
    <property type="match status" value="1"/>
</dbReference>
<dbReference type="InterPro" id="IPR019821">
    <property type="entry name" value="Kinesin_motor_CS"/>
</dbReference>
<dbReference type="InterPro" id="IPR027417">
    <property type="entry name" value="P-loop_NTPase"/>
</dbReference>
<gene>
    <name evidence="10" type="ORF">N0F65_001646</name>
</gene>
<dbReference type="PANTHER" id="PTHR47968">
    <property type="entry name" value="CENTROMERE PROTEIN E"/>
    <property type="match status" value="1"/>
</dbReference>
<keyword evidence="11" id="KW-1185">Reference proteome</keyword>
<dbReference type="Gene3D" id="3.40.850.10">
    <property type="entry name" value="Kinesin motor domain"/>
    <property type="match status" value="1"/>
</dbReference>
<dbReference type="InterPro" id="IPR001752">
    <property type="entry name" value="Kinesin_motor_dom"/>
</dbReference>
<dbReference type="Pfam" id="PF00225">
    <property type="entry name" value="Kinesin"/>
    <property type="match status" value="1"/>
</dbReference>
<sequence>LSGSGVPVSNHAVFAMHKRVKVSIRVRPNDRNSSVVVNETERTISVVTNAAQRTGTCFHFDQVLGPEVNQSGVYSATAAETVESVLSGYNGTIMAYGQTGAGKTFTMSGGKRNFDDRGICPRSISAIFQHIHRDADHSYVVRVSYVEVYNENLYDLLTDMHDAQPNAREDLVIQDNDKGQTFIRGLTRALVKSEEDAFDLLFQGETNRTIAEHSLNASSTRSHCIFTVYIEKSPAAHVGGDDGGSSEQTVFSKLNLVDLAGSERMKKTHVSGAMLKEAAHINKSLTFLEQVVVALGDKKRQHIPYRQTTLTNLLKDSLGGNCRTLLIACVWPEDTHNDQSLATLKFATRMMRVKTSAIINIAQPAGGGGGVNPQVLDKYVQEIKRLKMELALHDVISGRNNVDYDHALITSSARQDMYRSQVKAFVADPGANPLVLQSATQIQQLFVAFRDVCLEGQQAAQTMAPPAPTVSDSKMVRSLRNLRAVSPSYEVSGAPRSLSKSPGATTTLPPINPSSMPETPEDEEPQTVTANAAWHLPALPHQQQPQVPVLSEKELFEAFKNQQNPKPESLLDLDVAKHNLRQAKKQASDFGLDVNRLKLEIDGLTLKVEDLKQREDRDDAGKEIELALLQLKDTKRLYRDKLDHFREKKAEMLYLTKIKEQMLQHVTREFDEWKRTRSLTSSLATS</sequence>
<keyword evidence="4" id="KW-0175">Coiled coil</keyword>
<organism evidence="10 11">
    <name type="scientific">Lagenidium giganteum</name>
    <dbReference type="NCBI Taxonomy" id="4803"/>
    <lineage>
        <taxon>Eukaryota</taxon>
        <taxon>Sar</taxon>
        <taxon>Stramenopiles</taxon>
        <taxon>Oomycota</taxon>
        <taxon>Peronosporomycetes</taxon>
        <taxon>Pythiales</taxon>
        <taxon>Pythiaceae</taxon>
    </lineage>
</organism>
<evidence type="ECO:0000259" key="9">
    <source>
        <dbReference type="PROSITE" id="PS50067"/>
    </source>
</evidence>
<accession>A0AAV2Z0Y0</accession>
<dbReference type="InterPro" id="IPR056524">
    <property type="entry name" value="KIF6/9_C"/>
</dbReference>
<keyword evidence="5 6" id="KW-0505">Motor protein</keyword>
<evidence type="ECO:0000256" key="8">
    <source>
        <dbReference type="SAM" id="MobiDB-lite"/>
    </source>
</evidence>
<evidence type="ECO:0000313" key="10">
    <source>
        <dbReference type="EMBL" id="DAZ99461.1"/>
    </source>
</evidence>
<protein>
    <recommendedName>
        <fullName evidence="7">Kinesin-like protein</fullName>
    </recommendedName>
</protein>
<evidence type="ECO:0000256" key="5">
    <source>
        <dbReference type="ARBA" id="ARBA00023175"/>
    </source>
</evidence>
<feature type="non-terminal residue" evidence="10">
    <location>
        <position position="1"/>
    </location>
</feature>
<dbReference type="Proteomes" id="UP001146120">
    <property type="component" value="Unassembled WGS sequence"/>
</dbReference>
<feature type="compositionally biased region" description="Polar residues" evidence="8">
    <location>
        <begin position="498"/>
        <end position="517"/>
    </location>
</feature>
<evidence type="ECO:0000256" key="4">
    <source>
        <dbReference type="ARBA" id="ARBA00023054"/>
    </source>
</evidence>
<evidence type="ECO:0000313" key="11">
    <source>
        <dbReference type="Proteomes" id="UP001146120"/>
    </source>
</evidence>
<dbReference type="InterPro" id="IPR036961">
    <property type="entry name" value="Kinesin_motor_dom_sf"/>
</dbReference>
<keyword evidence="3 6" id="KW-0067">ATP-binding</keyword>
<feature type="binding site" evidence="6">
    <location>
        <begin position="97"/>
        <end position="104"/>
    </location>
    <ligand>
        <name>ATP</name>
        <dbReference type="ChEBI" id="CHEBI:30616"/>
    </ligand>
</feature>
<evidence type="ECO:0000256" key="2">
    <source>
        <dbReference type="ARBA" id="ARBA00022741"/>
    </source>
</evidence>
<evidence type="ECO:0000256" key="7">
    <source>
        <dbReference type="RuleBase" id="RU000394"/>
    </source>
</evidence>
<feature type="domain" description="Kinesin motor" evidence="9">
    <location>
        <begin position="19"/>
        <end position="353"/>
    </location>
</feature>
<dbReference type="InterPro" id="IPR027640">
    <property type="entry name" value="Kinesin-like_fam"/>
</dbReference>
<dbReference type="GO" id="GO:0005524">
    <property type="term" value="F:ATP binding"/>
    <property type="evidence" value="ECO:0007669"/>
    <property type="project" value="UniProtKB-UniRule"/>
</dbReference>
<dbReference type="EMBL" id="DAKRPA010000082">
    <property type="protein sequence ID" value="DAZ99461.1"/>
    <property type="molecule type" value="Genomic_DNA"/>
</dbReference>
<dbReference type="PROSITE" id="PS00411">
    <property type="entry name" value="KINESIN_MOTOR_1"/>
    <property type="match status" value="1"/>
</dbReference>
<name>A0AAV2Z0Y0_9STRA</name>
<dbReference type="GO" id="GO:0007018">
    <property type="term" value="P:microtubule-based movement"/>
    <property type="evidence" value="ECO:0007669"/>
    <property type="project" value="InterPro"/>
</dbReference>
<comment type="caution">
    <text evidence="10">The sequence shown here is derived from an EMBL/GenBank/DDBJ whole genome shotgun (WGS) entry which is preliminary data.</text>
</comment>
<dbReference type="Pfam" id="PF23735">
    <property type="entry name" value="KIF9"/>
    <property type="match status" value="1"/>
</dbReference>
<dbReference type="GO" id="GO:0008017">
    <property type="term" value="F:microtubule binding"/>
    <property type="evidence" value="ECO:0007669"/>
    <property type="project" value="InterPro"/>
</dbReference>
<reference evidence="10" key="1">
    <citation type="submission" date="2022-11" db="EMBL/GenBank/DDBJ databases">
        <authorList>
            <person name="Morgan W.R."/>
            <person name="Tartar A."/>
        </authorList>
    </citation>
    <scope>NUCLEOTIDE SEQUENCE</scope>
    <source>
        <strain evidence="10">ARSEF 373</strain>
    </source>
</reference>
<keyword evidence="2 6" id="KW-0547">Nucleotide-binding</keyword>
<evidence type="ECO:0000256" key="6">
    <source>
        <dbReference type="PROSITE-ProRule" id="PRU00283"/>
    </source>
</evidence>